<reference evidence="7" key="1">
    <citation type="submission" date="2018-09" db="EMBL/GenBank/DDBJ databases">
        <authorList>
            <person name="Tuo L."/>
        </authorList>
    </citation>
    <scope>NUCLEOTIDE SEQUENCE [LARGE SCALE GENOMIC DNA]</scope>
    <source>
        <strain evidence="7">M2BS4Y-1</strain>
    </source>
</reference>
<accession>A0A3A1WRG6</accession>
<evidence type="ECO:0000313" key="7">
    <source>
        <dbReference type="Proteomes" id="UP000265750"/>
    </source>
</evidence>
<keyword evidence="7" id="KW-1185">Reference proteome</keyword>
<dbReference type="Gene3D" id="3.40.50.2300">
    <property type="match status" value="2"/>
</dbReference>
<protein>
    <submittedName>
        <fullName evidence="6">Amino acid ABC transporter substrate-binding protein</fullName>
    </submittedName>
</protein>
<keyword evidence="3" id="KW-0813">Transport</keyword>
<dbReference type="Pfam" id="PF13458">
    <property type="entry name" value="Peripla_BP_6"/>
    <property type="match status" value="1"/>
</dbReference>
<proteinExistence type="inferred from homology"/>
<dbReference type="PANTHER" id="PTHR30483:SF6">
    <property type="entry name" value="PERIPLASMIC BINDING PROTEIN OF ABC TRANSPORTER FOR NATURAL AMINO ACIDS"/>
    <property type="match status" value="1"/>
</dbReference>
<evidence type="ECO:0000256" key="1">
    <source>
        <dbReference type="ARBA" id="ARBA00010062"/>
    </source>
</evidence>
<dbReference type="InterPro" id="IPR051010">
    <property type="entry name" value="BCAA_transport"/>
</dbReference>
<evidence type="ECO:0000313" key="6">
    <source>
        <dbReference type="EMBL" id="RIY03636.1"/>
    </source>
</evidence>
<dbReference type="PANTHER" id="PTHR30483">
    <property type="entry name" value="LEUCINE-SPECIFIC-BINDING PROTEIN"/>
    <property type="match status" value="1"/>
</dbReference>
<evidence type="ECO:0000256" key="2">
    <source>
        <dbReference type="ARBA" id="ARBA00022729"/>
    </source>
</evidence>
<dbReference type="SUPFAM" id="SSF53822">
    <property type="entry name" value="Periplasmic binding protein-like I"/>
    <property type="match status" value="1"/>
</dbReference>
<comment type="caution">
    <text evidence="6">The sequence shown here is derived from an EMBL/GenBank/DDBJ whole genome shotgun (WGS) entry which is preliminary data.</text>
</comment>
<dbReference type="Proteomes" id="UP000265750">
    <property type="component" value="Unassembled WGS sequence"/>
</dbReference>
<feature type="domain" description="Leucine-binding protein" evidence="5">
    <location>
        <begin position="36"/>
        <end position="283"/>
    </location>
</feature>
<comment type="similarity">
    <text evidence="1">Belongs to the leucine-binding protein family.</text>
</comment>
<dbReference type="InterPro" id="IPR028081">
    <property type="entry name" value="Leu-bd"/>
</dbReference>
<dbReference type="InterPro" id="IPR028082">
    <property type="entry name" value="Peripla_BP_I"/>
</dbReference>
<sequence length="361" mass="37411">MAVEEAMIRTPPRLALAIVLAAAPLAGAAAQTADGIVVGIAAPLTGPSDILGRQIAVGAERASSAAGVGAARADTGCTTEGGREAVAALTEARATLAVGFLCAVALEAALPGLTAAGIPVIDVGVRATRIQRHREKDGALLWRLAPAADAEVVALSAFVREHWPDSPFAMVEDGSPQSRDLADKLRQALDESGLRASVTDTYRPAEEKQFPLVRRLRQSGVMRVLFLGARSDTAIILRDAAEIGLSIEAVGGESLVDAADGATLPAGVTAVASGFDVDWTPSETAPEDEGYARVARVGAEIAIEAARRASAEGRTLADVLNVETFVTSAGLVRFRGDGSADIVPFRPYRWDGTRFLAQTQG</sequence>
<evidence type="ECO:0000256" key="4">
    <source>
        <dbReference type="SAM" id="SignalP"/>
    </source>
</evidence>
<organism evidence="6 7">
    <name type="scientific">Aureimonas flava</name>
    <dbReference type="NCBI Taxonomy" id="2320271"/>
    <lineage>
        <taxon>Bacteria</taxon>
        <taxon>Pseudomonadati</taxon>
        <taxon>Pseudomonadota</taxon>
        <taxon>Alphaproteobacteria</taxon>
        <taxon>Hyphomicrobiales</taxon>
        <taxon>Aurantimonadaceae</taxon>
        <taxon>Aureimonas</taxon>
    </lineage>
</organism>
<gene>
    <name evidence="6" type="ORF">D3218_02500</name>
</gene>
<dbReference type="EMBL" id="QYRN01000001">
    <property type="protein sequence ID" value="RIY03636.1"/>
    <property type="molecule type" value="Genomic_DNA"/>
</dbReference>
<name>A0A3A1WRG6_9HYPH</name>
<dbReference type="OrthoDB" id="8439308at2"/>
<evidence type="ECO:0000256" key="3">
    <source>
        <dbReference type="ARBA" id="ARBA00022970"/>
    </source>
</evidence>
<keyword evidence="2 4" id="KW-0732">Signal</keyword>
<keyword evidence="3" id="KW-0029">Amino-acid transport</keyword>
<evidence type="ECO:0000259" key="5">
    <source>
        <dbReference type="Pfam" id="PF13458"/>
    </source>
</evidence>
<feature type="signal peptide" evidence="4">
    <location>
        <begin position="1"/>
        <end position="28"/>
    </location>
</feature>
<dbReference type="AlphaFoldDB" id="A0A3A1WRG6"/>
<dbReference type="GO" id="GO:0006865">
    <property type="term" value="P:amino acid transport"/>
    <property type="evidence" value="ECO:0007669"/>
    <property type="project" value="UniProtKB-KW"/>
</dbReference>
<feature type="chain" id="PRO_5017387946" evidence="4">
    <location>
        <begin position="29"/>
        <end position="361"/>
    </location>
</feature>